<dbReference type="InterPro" id="IPR037522">
    <property type="entry name" value="HD_GYP_dom"/>
</dbReference>
<keyword evidence="2" id="KW-0378">Hydrolase</keyword>
<dbReference type="STRING" id="23.BEL05_11795"/>
<name>A0A1E5IQT5_SHECO</name>
<dbReference type="PANTHER" id="PTHR45228">
    <property type="entry name" value="CYCLIC DI-GMP PHOSPHODIESTERASE TM_0186-RELATED"/>
    <property type="match status" value="1"/>
</dbReference>
<feature type="domain" description="HD-GYP" evidence="1">
    <location>
        <begin position="159"/>
        <end position="367"/>
    </location>
</feature>
<organism evidence="2 3">
    <name type="scientific">Shewanella colwelliana</name>
    <name type="common">Alteromonas colwelliana</name>
    <dbReference type="NCBI Taxonomy" id="23"/>
    <lineage>
        <taxon>Bacteria</taxon>
        <taxon>Pseudomonadati</taxon>
        <taxon>Pseudomonadota</taxon>
        <taxon>Gammaproteobacteria</taxon>
        <taxon>Alteromonadales</taxon>
        <taxon>Shewanellaceae</taxon>
        <taxon>Shewanella</taxon>
    </lineage>
</organism>
<dbReference type="EMBL" id="MCBT01000046">
    <property type="protein sequence ID" value="OEG72934.1"/>
    <property type="molecule type" value="Genomic_DNA"/>
</dbReference>
<dbReference type="AlphaFoldDB" id="A0A1E5IQT5"/>
<dbReference type="SUPFAM" id="SSF109604">
    <property type="entry name" value="HD-domain/PDEase-like"/>
    <property type="match status" value="1"/>
</dbReference>
<proteinExistence type="predicted"/>
<dbReference type="Pfam" id="PF13487">
    <property type="entry name" value="HD_5"/>
    <property type="match status" value="1"/>
</dbReference>
<dbReference type="PANTHER" id="PTHR45228:SF1">
    <property type="entry name" value="CYCLIC DI-GMP PHOSPHODIESTERASE TM_0186"/>
    <property type="match status" value="1"/>
</dbReference>
<dbReference type="CDD" id="cd00077">
    <property type="entry name" value="HDc"/>
    <property type="match status" value="1"/>
</dbReference>
<evidence type="ECO:0000313" key="2">
    <source>
        <dbReference type="EMBL" id="OEG72934.1"/>
    </source>
</evidence>
<protein>
    <submittedName>
        <fullName evidence="2">Phosphohydrolase</fullName>
    </submittedName>
</protein>
<comment type="caution">
    <text evidence="2">The sequence shown here is derived from an EMBL/GenBank/DDBJ whole genome shotgun (WGS) entry which is preliminary data.</text>
</comment>
<dbReference type="InterPro" id="IPR052020">
    <property type="entry name" value="Cyclic_di-GMP/3'3'-cGAMP_PDE"/>
</dbReference>
<dbReference type="InterPro" id="IPR003607">
    <property type="entry name" value="HD/PDEase_dom"/>
</dbReference>
<evidence type="ECO:0000313" key="3">
    <source>
        <dbReference type="Proteomes" id="UP000095230"/>
    </source>
</evidence>
<dbReference type="OrthoDB" id="9802066at2"/>
<dbReference type="Proteomes" id="UP000095230">
    <property type="component" value="Unassembled WGS sequence"/>
</dbReference>
<dbReference type="InterPro" id="IPR029016">
    <property type="entry name" value="GAF-like_dom_sf"/>
</dbReference>
<reference evidence="2 3" key="1">
    <citation type="submission" date="2016-07" db="EMBL/GenBank/DDBJ databases">
        <title>Whole-genome of two Shewanella species isolated from a digestive organ of sea cucumber Apostichopus japonicus Selenka 1867.</title>
        <authorList>
            <person name="Hong H.-H."/>
            <person name="Choi H."/>
            <person name="Cheon S."/>
            <person name="Oh J.-S."/>
            <person name="Lee H.-G."/>
            <person name="Park C."/>
        </authorList>
    </citation>
    <scope>NUCLEOTIDE SEQUENCE [LARGE SCALE GENOMIC DNA]</scope>
    <source>
        <strain evidence="2 3">CSB03KR</strain>
    </source>
</reference>
<dbReference type="SMART" id="SM00471">
    <property type="entry name" value="HDc"/>
    <property type="match status" value="1"/>
</dbReference>
<dbReference type="Gene3D" id="3.30.450.40">
    <property type="match status" value="1"/>
</dbReference>
<gene>
    <name evidence="2" type="ORF">BEL05_11795</name>
</gene>
<sequence length="375" mass="42367">MYAKPMDLNDHPSVMSKLVFLHVTTQEKFADISRIAVALYDKNTDKIKTFIYSGKPSPLNHYEAKLSDCYSLRNIATSHNGRIEQDLRVFNGSKHQHAQLIYQAGYRSSYTLPIRYGDELIGFIFFNAEREGVFDSACIQHLNLIGNLVALLIINELSDITTLASTMKTAIDVTHFRDPETAEHLARMAHYSRLICLNVADRHQLNDNFVEHLFLFAPLHDIGKITVSDNILFKQGPLNKVERKAMQEHCESGLHLIDKMLDNYHLTNLDHVQILRNVVVYHHETLDGKGYPKGLLDKQIPIEAKIVAVADIFDALTSERPYKSAWSNDVAFAELRKLAGTKLDTDCVTALIDGADEISTIQQTFQQLPSAASPY</sequence>
<dbReference type="GO" id="GO:0008081">
    <property type="term" value="F:phosphoric diester hydrolase activity"/>
    <property type="evidence" value="ECO:0007669"/>
    <property type="project" value="UniProtKB-ARBA"/>
</dbReference>
<dbReference type="SUPFAM" id="SSF55781">
    <property type="entry name" value="GAF domain-like"/>
    <property type="match status" value="1"/>
</dbReference>
<accession>A0A1E5IQT5</accession>
<evidence type="ECO:0000259" key="1">
    <source>
        <dbReference type="PROSITE" id="PS51832"/>
    </source>
</evidence>
<dbReference type="Gene3D" id="1.10.3210.10">
    <property type="entry name" value="Hypothetical protein af1432"/>
    <property type="match status" value="1"/>
</dbReference>
<dbReference type="PROSITE" id="PS51832">
    <property type="entry name" value="HD_GYP"/>
    <property type="match status" value="1"/>
</dbReference>